<comment type="caution">
    <text evidence="2">The sequence shown here is derived from an EMBL/GenBank/DDBJ whole genome shotgun (WGS) entry which is preliminary data.</text>
</comment>
<organism evidence="2 3">
    <name type="scientific">Penicillium antarcticum</name>
    <dbReference type="NCBI Taxonomy" id="416450"/>
    <lineage>
        <taxon>Eukaryota</taxon>
        <taxon>Fungi</taxon>
        <taxon>Dikarya</taxon>
        <taxon>Ascomycota</taxon>
        <taxon>Pezizomycotina</taxon>
        <taxon>Eurotiomycetes</taxon>
        <taxon>Eurotiomycetidae</taxon>
        <taxon>Eurotiales</taxon>
        <taxon>Aspergillaceae</taxon>
        <taxon>Penicillium</taxon>
    </lineage>
</organism>
<gene>
    <name evidence="2" type="ORF">PENANT_c092G10202</name>
</gene>
<dbReference type="InterPro" id="IPR047092">
    <property type="entry name" value="AFUB_07903/YDR124W-like_hel"/>
</dbReference>
<dbReference type="PANTHER" id="PTHR36102:SF1">
    <property type="entry name" value="YDR124W-LIKE HELICAL BUNDLE DOMAIN-CONTAINING PROTEIN"/>
    <property type="match status" value="1"/>
</dbReference>
<proteinExistence type="predicted"/>
<protein>
    <recommendedName>
        <fullName evidence="1">Subtelomeric hrmA-associated cluster protein AFUB-079030/YDR124W-like helical bundle domain-containing protein</fullName>
    </recommendedName>
</protein>
<feature type="domain" description="Subtelomeric hrmA-associated cluster protein AFUB-079030/YDR124W-like helical bundle" evidence="1">
    <location>
        <begin position="19"/>
        <end position="136"/>
    </location>
</feature>
<dbReference type="Proteomes" id="UP000191672">
    <property type="component" value="Unassembled WGS sequence"/>
</dbReference>
<dbReference type="PANTHER" id="PTHR36102">
    <property type="entry name" value="CHROMOSOME 10, WHOLE GENOME SHOTGUN SEQUENCE"/>
    <property type="match status" value="1"/>
</dbReference>
<sequence length="269" mass="30413">MRYTACVSQNKSNSSIPLRDSKFLRQYYEKVFKNLQQTNCRVIAKVYVKIVEPRKQVQYPYNGRRTVGGITYQMSPEETKPPWWPPGVSHREPDHLSKAERIALLVHILCDLRLSHGITAQKLKVAEQPSRRDAEEKYLEGKTTILVSKANLPDSCSAVNRQHHKSNGHSPGDTRPFHDRISQNSSMSKIPCQVWPARDMNNQHSTTISPYYQESHFYLSAPSSQLVSPQGLPYLAPATVRIPLDFSSFGSIPFQFSLSGTLGDLSDIA</sequence>
<dbReference type="InterPro" id="IPR021264">
    <property type="entry name" value="AFUB_079030/YDR124W-like"/>
</dbReference>
<evidence type="ECO:0000313" key="3">
    <source>
        <dbReference type="Proteomes" id="UP000191672"/>
    </source>
</evidence>
<dbReference type="Pfam" id="PF11001">
    <property type="entry name" value="AFUB_07903_YDR124W_hel"/>
    <property type="match status" value="1"/>
</dbReference>
<keyword evidence="3" id="KW-1185">Reference proteome</keyword>
<evidence type="ECO:0000313" key="2">
    <source>
        <dbReference type="EMBL" id="OQD78068.1"/>
    </source>
</evidence>
<evidence type="ECO:0000259" key="1">
    <source>
        <dbReference type="Pfam" id="PF11001"/>
    </source>
</evidence>
<name>A0A1V6PM31_9EURO</name>
<reference evidence="3" key="1">
    <citation type="journal article" date="2017" name="Nat. Microbiol.">
        <title>Global analysis of biosynthetic gene clusters reveals vast potential of secondary metabolite production in Penicillium species.</title>
        <authorList>
            <person name="Nielsen J.C."/>
            <person name="Grijseels S."/>
            <person name="Prigent S."/>
            <person name="Ji B."/>
            <person name="Dainat J."/>
            <person name="Nielsen K.F."/>
            <person name="Frisvad J.C."/>
            <person name="Workman M."/>
            <person name="Nielsen J."/>
        </authorList>
    </citation>
    <scope>NUCLEOTIDE SEQUENCE [LARGE SCALE GENOMIC DNA]</scope>
    <source>
        <strain evidence="3">IBT 31811</strain>
    </source>
</reference>
<dbReference type="EMBL" id="MDYN01000092">
    <property type="protein sequence ID" value="OQD78068.1"/>
    <property type="molecule type" value="Genomic_DNA"/>
</dbReference>
<dbReference type="STRING" id="416450.A0A1V6PM31"/>
<accession>A0A1V6PM31</accession>
<dbReference type="AlphaFoldDB" id="A0A1V6PM31"/>